<dbReference type="Pfam" id="PF13539">
    <property type="entry name" value="Peptidase_M15_4"/>
    <property type="match status" value="1"/>
</dbReference>
<evidence type="ECO:0000256" key="1">
    <source>
        <dbReference type="SAM" id="MobiDB-lite"/>
    </source>
</evidence>
<dbReference type="Proteomes" id="UP001596337">
    <property type="component" value="Unassembled WGS sequence"/>
</dbReference>
<gene>
    <name evidence="3" type="ORF">ACFQGD_16755</name>
</gene>
<name>A0ABW2C1J5_9PSEU</name>
<dbReference type="InterPro" id="IPR009045">
    <property type="entry name" value="Zn_M74/Hedgehog-like"/>
</dbReference>
<organism evidence="3 4">
    <name type="scientific">Haloechinothrix salitolerans</name>
    <dbReference type="NCBI Taxonomy" id="926830"/>
    <lineage>
        <taxon>Bacteria</taxon>
        <taxon>Bacillati</taxon>
        <taxon>Actinomycetota</taxon>
        <taxon>Actinomycetes</taxon>
        <taxon>Pseudonocardiales</taxon>
        <taxon>Pseudonocardiaceae</taxon>
        <taxon>Haloechinothrix</taxon>
    </lineage>
</organism>
<evidence type="ECO:0000313" key="3">
    <source>
        <dbReference type="EMBL" id="MFC6868793.1"/>
    </source>
</evidence>
<keyword evidence="3" id="KW-0378">Hydrolase</keyword>
<feature type="region of interest" description="Disordered" evidence="1">
    <location>
        <begin position="25"/>
        <end position="59"/>
    </location>
</feature>
<reference evidence="4" key="1">
    <citation type="journal article" date="2019" name="Int. J. Syst. Evol. Microbiol.">
        <title>The Global Catalogue of Microorganisms (GCM) 10K type strain sequencing project: providing services to taxonomists for standard genome sequencing and annotation.</title>
        <authorList>
            <consortium name="The Broad Institute Genomics Platform"/>
            <consortium name="The Broad Institute Genome Sequencing Center for Infectious Disease"/>
            <person name="Wu L."/>
            <person name="Ma J."/>
        </authorList>
    </citation>
    <scope>NUCLEOTIDE SEQUENCE [LARGE SCALE GENOMIC DNA]</scope>
    <source>
        <strain evidence="4">KCTC 32255</strain>
    </source>
</reference>
<dbReference type="Gene3D" id="3.30.1380.10">
    <property type="match status" value="1"/>
</dbReference>
<evidence type="ECO:0000259" key="2">
    <source>
        <dbReference type="Pfam" id="PF13539"/>
    </source>
</evidence>
<proteinExistence type="predicted"/>
<comment type="caution">
    <text evidence="3">The sequence shown here is derived from an EMBL/GenBank/DDBJ whole genome shotgun (WGS) entry which is preliminary data.</text>
</comment>
<dbReference type="EMBL" id="JBHSXX010000001">
    <property type="protein sequence ID" value="MFC6868793.1"/>
    <property type="molecule type" value="Genomic_DNA"/>
</dbReference>
<dbReference type="RefSeq" id="WP_345396705.1">
    <property type="nucleotide sequence ID" value="NZ_BAABLA010000026.1"/>
</dbReference>
<evidence type="ECO:0000313" key="4">
    <source>
        <dbReference type="Proteomes" id="UP001596337"/>
    </source>
</evidence>
<dbReference type="GO" id="GO:0016787">
    <property type="term" value="F:hydrolase activity"/>
    <property type="evidence" value="ECO:0007669"/>
    <property type="project" value="UniProtKB-KW"/>
</dbReference>
<keyword evidence="4" id="KW-1185">Reference proteome</keyword>
<accession>A0ABW2C1J5</accession>
<feature type="domain" description="Peptidase M15C" evidence="2">
    <location>
        <begin position="212"/>
        <end position="289"/>
    </location>
</feature>
<dbReference type="EC" id="3.4.-.-" evidence="3"/>
<dbReference type="SUPFAM" id="SSF55166">
    <property type="entry name" value="Hedgehog/DD-peptidase"/>
    <property type="match status" value="1"/>
</dbReference>
<protein>
    <submittedName>
        <fullName evidence="3">M15 family metallopeptidase</fullName>
        <ecNumber evidence="3">3.4.-.-</ecNumber>
    </submittedName>
</protein>
<dbReference type="PROSITE" id="PS51257">
    <property type="entry name" value="PROKAR_LIPOPROTEIN"/>
    <property type="match status" value="1"/>
</dbReference>
<sequence>MRRILGAVAVVAVLATACSDVDVAGSSHAPGAATSPAPRADQSPHAAPQARNSLKPHREFSDWDVGAKPLPLRADGFGRVLPTPRELRVRRLPTTDHLPPPPDDRFRSSIHRIGPRIRDRMGDTWRPGCPVGLRDLRYVRVSFWGFDDQPHTGEVIVHRRAARDVVGVFARLYRARFPIEAMRIATSVDLDAHPTGDGNGSGGFVCRPIRKGSSWSSHSYGLAIDINPFQNPYQRGDLVLPERASAYLNRDRVRPGMIRPGGVAVRAFADIGWSWGGRWRAPRDYMHFSATNR</sequence>
<dbReference type="InterPro" id="IPR039561">
    <property type="entry name" value="Peptidase_M15C"/>
</dbReference>